<feature type="region of interest" description="Disordered" evidence="1">
    <location>
        <begin position="278"/>
        <end position="322"/>
    </location>
</feature>
<protein>
    <submittedName>
        <fullName evidence="2">Uncharacterized protein</fullName>
    </submittedName>
</protein>
<feature type="region of interest" description="Disordered" evidence="1">
    <location>
        <begin position="1"/>
        <end position="73"/>
    </location>
</feature>
<dbReference type="AlphaFoldDB" id="A0A5B0SLJ3"/>
<feature type="region of interest" description="Disordered" evidence="1">
    <location>
        <begin position="393"/>
        <end position="428"/>
    </location>
</feature>
<evidence type="ECO:0000256" key="1">
    <source>
        <dbReference type="SAM" id="MobiDB-lite"/>
    </source>
</evidence>
<accession>A0A5B0SLJ3</accession>
<feature type="region of interest" description="Disordered" evidence="1">
    <location>
        <begin position="471"/>
        <end position="494"/>
    </location>
</feature>
<reference evidence="2 3" key="1">
    <citation type="submission" date="2019-05" db="EMBL/GenBank/DDBJ databases">
        <title>Emergence of the Ug99 lineage of the wheat stem rust pathogen through somatic hybridization.</title>
        <authorList>
            <person name="Li F."/>
            <person name="Upadhyaya N.M."/>
            <person name="Sperschneider J."/>
            <person name="Matny O."/>
            <person name="Nguyen-Phuc H."/>
            <person name="Mago R."/>
            <person name="Raley C."/>
            <person name="Miller M.E."/>
            <person name="Silverstein K.A.T."/>
            <person name="Henningsen E."/>
            <person name="Hirsch C.D."/>
            <person name="Visser B."/>
            <person name="Pretorius Z.A."/>
            <person name="Steffenson B.J."/>
            <person name="Schwessinger B."/>
            <person name="Dodds P.N."/>
            <person name="Figueroa M."/>
        </authorList>
    </citation>
    <scope>NUCLEOTIDE SEQUENCE [LARGE SCALE GENOMIC DNA]</scope>
    <source>
        <strain evidence="2 3">Ug99</strain>
    </source>
</reference>
<evidence type="ECO:0000313" key="2">
    <source>
        <dbReference type="EMBL" id="KAA1139046.1"/>
    </source>
</evidence>
<evidence type="ECO:0000313" key="3">
    <source>
        <dbReference type="Proteomes" id="UP000325313"/>
    </source>
</evidence>
<organism evidence="2 3">
    <name type="scientific">Puccinia graminis f. sp. tritici</name>
    <dbReference type="NCBI Taxonomy" id="56615"/>
    <lineage>
        <taxon>Eukaryota</taxon>
        <taxon>Fungi</taxon>
        <taxon>Dikarya</taxon>
        <taxon>Basidiomycota</taxon>
        <taxon>Pucciniomycotina</taxon>
        <taxon>Pucciniomycetes</taxon>
        <taxon>Pucciniales</taxon>
        <taxon>Pucciniaceae</taxon>
        <taxon>Puccinia</taxon>
    </lineage>
</organism>
<dbReference type="Proteomes" id="UP000325313">
    <property type="component" value="Unassembled WGS sequence"/>
</dbReference>
<gene>
    <name evidence="2" type="ORF">PGTUg99_034605</name>
</gene>
<feature type="compositionally biased region" description="Basic and acidic residues" evidence="1">
    <location>
        <begin position="301"/>
        <end position="314"/>
    </location>
</feature>
<feature type="compositionally biased region" description="Polar residues" evidence="1">
    <location>
        <begin position="278"/>
        <end position="299"/>
    </location>
</feature>
<proteinExistence type="predicted"/>
<name>A0A5B0SLJ3_PUCGR</name>
<feature type="compositionally biased region" description="Low complexity" evidence="1">
    <location>
        <begin position="135"/>
        <end position="144"/>
    </location>
</feature>
<dbReference type="EMBL" id="VDEP01000001">
    <property type="protein sequence ID" value="KAA1139046.1"/>
    <property type="molecule type" value="Genomic_DNA"/>
</dbReference>
<sequence length="494" mass="55917">MTSDHESMDISDQLSGSEDLVATGSSDIDPEVLESKSRAKKKQRRVKKKATKEQKQISKIAKSTPLPHPATGLSTSVTQFAKLMMGLESSNSPLPDPPSNNEILDWTNHVEKRESLVLSKLNPKDAKHTQLEGQTSSKKAATTSNSGHGPQTAKNKATSDFLRNERLKEIRNEGLRLVNYTAAPEIPPNSRRQLISFQTKNACDKEFQLKGFSRITFEWSARSLAASQWNTATASILINHWTNWYKKQSNNCKDLEEDIVGILERWLGSMRKIYIKQTTPNSSRAQPINSDVLDQSTATGKRGDRAKLSAEDSRKHRKERKKIAEHRYEAAKALFPTNKRFATLFKDLRLVSDYEDNVDQTIRRIRITPRWRSDILTKVAHQLDEAAIQLQPNPRSRSNVANLLRRSDTKVESDDAEDPMEAPEKFPNDCYNPDYLERLTPIERRHIKKKDDIQLQSFLISLYKQTIPGYMNTDEQEPDNTAAPAGGSNIPGVL</sequence>
<feature type="compositionally biased region" description="Basic residues" evidence="1">
    <location>
        <begin position="38"/>
        <end position="50"/>
    </location>
</feature>
<feature type="region of interest" description="Disordered" evidence="1">
    <location>
        <begin position="120"/>
        <end position="158"/>
    </location>
</feature>
<comment type="caution">
    <text evidence="2">The sequence shown here is derived from an EMBL/GenBank/DDBJ whole genome shotgun (WGS) entry which is preliminary data.</text>
</comment>
<feature type="compositionally biased region" description="Polar residues" evidence="1">
    <location>
        <begin position="145"/>
        <end position="158"/>
    </location>
</feature>